<keyword evidence="8" id="KW-0732">Signal</keyword>
<sequence length="116" mass="12753">MRRVSPVLLVLFSILTFCGTAASAEHFGADRHAAAGVKCSACHGSDAANPKMPTIETCTQCHDLKKLVAKTESVKPTNPHFSPHYQDQLDCTNCHLQHGPTENYCDQCHQFNFKVP</sequence>
<gene>
    <name evidence="10" type="ORF">HMPREF1476_01628</name>
</gene>
<dbReference type="RefSeq" id="WP_016474816.1">
    <property type="nucleotide sequence ID" value="NZ_KE150480.1"/>
</dbReference>
<protein>
    <recommendedName>
        <fullName evidence="9">Tetrahaem cytochrome domain-containing protein</fullName>
    </recommendedName>
</protein>
<evidence type="ECO:0000256" key="3">
    <source>
        <dbReference type="ARBA" id="ARBA00022448"/>
    </source>
</evidence>
<dbReference type="Gene3D" id="1.10.1130.10">
    <property type="entry name" value="Flavocytochrome C3, Chain A"/>
    <property type="match status" value="1"/>
</dbReference>
<organism evidence="10 11">
    <name type="scientific">Sutterella wadsworthensis HGA0223</name>
    <dbReference type="NCBI Taxonomy" id="1203554"/>
    <lineage>
        <taxon>Bacteria</taxon>
        <taxon>Pseudomonadati</taxon>
        <taxon>Pseudomonadota</taxon>
        <taxon>Betaproteobacteria</taxon>
        <taxon>Burkholderiales</taxon>
        <taxon>Sutterellaceae</taxon>
        <taxon>Sutterella</taxon>
    </lineage>
</organism>
<evidence type="ECO:0000256" key="7">
    <source>
        <dbReference type="ARBA" id="ARBA00023004"/>
    </source>
</evidence>
<dbReference type="Proteomes" id="UP000014400">
    <property type="component" value="Unassembled WGS sequence"/>
</dbReference>
<dbReference type="AlphaFoldDB" id="S3CDJ2"/>
<dbReference type="PATRIC" id="fig|1203554.3.peg.1709"/>
<evidence type="ECO:0000256" key="6">
    <source>
        <dbReference type="ARBA" id="ARBA00022982"/>
    </source>
</evidence>
<dbReference type="STRING" id="1203554.HMPREF1476_01628"/>
<accession>S3CDJ2</accession>
<dbReference type="InterPro" id="IPR012286">
    <property type="entry name" value="Tetrahaem_cytochrome"/>
</dbReference>
<dbReference type="InterPro" id="IPR036280">
    <property type="entry name" value="Multihaem_cyt_sf"/>
</dbReference>
<keyword evidence="3" id="KW-0813">Transport</keyword>
<comment type="cofactor">
    <cofactor evidence="1">
        <name>heme c</name>
        <dbReference type="ChEBI" id="CHEBI:61717"/>
    </cofactor>
</comment>
<feature type="signal peptide" evidence="8">
    <location>
        <begin position="1"/>
        <end position="23"/>
    </location>
</feature>
<name>S3CDJ2_9BURK</name>
<keyword evidence="11" id="KW-1185">Reference proteome</keyword>
<dbReference type="Pfam" id="PF14537">
    <property type="entry name" value="Cytochrom_c3_2"/>
    <property type="match status" value="1"/>
</dbReference>
<feature type="chain" id="PRO_5004507102" description="Tetrahaem cytochrome domain-containing protein" evidence="8">
    <location>
        <begin position="24"/>
        <end position="116"/>
    </location>
</feature>
<dbReference type="SUPFAM" id="SSF48695">
    <property type="entry name" value="Multiheme cytochromes"/>
    <property type="match status" value="1"/>
</dbReference>
<dbReference type="EMBL" id="ATCF01000022">
    <property type="protein sequence ID" value="EPD98589.1"/>
    <property type="molecule type" value="Genomic_DNA"/>
</dbReference>
<evidence type="ECO:0000313" key="11">
    <source>
        <dbReference type="Proteomes" id="UP000014400"/>
    </source>
</evidence>
<keyword evidence="6" id="KW-0249">Electron transport</keyword>
<reference evidence="10 11" key="1">
    <citation type="submission" date="2013-04" db="EMBL/GenBank/DDBJ databases">
        <title>The Genome Sequence of Sutterella wadsworthensis HGA0223.</title>
        <authorList>
            <consortium name="The Broad Institute Genomics Platform"/>
            <person name="Earl A."/>
            <person name="Ward D."/>
            <person name="Feldgarden M."/>
            <person name="Gevers D."/>
            <person name="Schmidt T.M."/>
            <person name="Dover J."/>
            <person name="Dai D."/>
            <person name="Walker B."/>
            <person name="Young S."/>
            <person name="Zeng Q."/>
            <person name="Gargeya S."/>
            <person name="Fitzgerald M."/>
            <person name="Haas B."/>
            <person name="Abouelleil A."/>
            <person name="Allen A.W."/>
            <person name="Alvarado L."/>
            <person name="Arachchi H.M."/>
            <person name="Berlin A.M."/>
            <person name="Chapman S.B."/>
            <person name="Gainer-Dewar J."/>
            <person name="Goldberg J."/>
            <person name="Griggs A."/>
            <person name="Gujja S."/>
            <person name="Hansen M."/>
            <person name="Howarth C."/>
            <person name="Imamovic A."/>
            <person name="Ireland A."/>
            <person name="Larimer J."/>
            <person name="McCowan C."/>
            <person name="Murphy C."/>
            <person name="Pearson M."/>
            <person name="Poon T.W."/>
            <person name="Priest M."/>
            <person name="Roberts A."/>
            <person name="Saif S."/>
            <person name="Shea T."/>
            <person name="Sisk P."/>
            <person name="Sykes S."/>
            <person name="Wortman J."/>
            <person name="Nusbaum C."/>
            <person name="Birren B."/>
        </authorList>
    </citation>
    <scope>NUCLEOTIDE SEQUENCE [LARGE SCALE GENOMIC DNA]</scope>
    <source>
        <strain evidence="10 11">HGA0223</strain>
    </source>
</reference>
<evidence type="ECO:0000256" key="5">
    <source>
        <dbReference type="ARBA" id="ARBA00022723"/>
    </source>
</evidence>
<comment type="subcellular location">
    <subcellularLocation>
        <location evidence="2">Cell envelope</location>
    </subcellularLocation>
</comment>
<evidence type="ECO:0000313" key="10">
    <source>
        <dbReference type="EMBL" id="EPD98589.1"/>
    </source>
</evidence>
<keyword evidence="4" id="KW-0349">Heme</keyword>
<comment type="caution">
    <text evidence="10">The sequence shown here is derived from an EMBL/GenBank/DDBJ whole genome shotgun (WGS) entry which is preliminary data.</text>
</comment>
<evidence type="ECO:0000256" key="1">
    <source>
        <dbReference type="ARBA" id="ARBA00001926"/>
    </source>
</evidence>
<proteinExistence type="predicted"/>
<dbReference type="GO" id="GO:0030313">
    <property type="term" value="C:cell envelope"/>
    <property type="evidence" value="ECO:0007669"/>
    <property type="project" value="UniProtKB-SubCell"/>
</dbReference>
<dbReference type="eggNOG" id="COG1053">
    <property type="taxonomic scope" value="Bacteria"/>
</dbReference>
<evidence type="ECO:0000256" key="8">
    <source>
        <dbReference type="SAM" id="SignalP"/>
    </source>
</evidence>
<keyword evidence="7" id="KW-0408">Iron</keyword>
<keyword evidence="5" id="KW-0479">Metal-binding</keyword>
<dbReference type="HOGENOM" id="CLU_136713_1_1_4"/>
<evidence type="ECO:0000256" key="4">
    <source>
        <dbReference type="ARBA" id="ARBA00022617"/>
    </source>
</evidence>
<feature type="domain" description="Tetrahaem cytochrome" evidence="9">
    <location>
        <begin position="32"/>
        <end position="110"/>
    </location>
</feature>
<evidence type="ECO:0000259" key="9">
    <source>
        <dbReference type="Pfam" id="PF14537"/>
    </source>
</evidence>
<evidence type="ECO:0000256" key="2">
    <source>
        <dbReference type="ARBA" id="ARBA00004196"/>
    </source>
</evidence>
<dbReference type="GO" id="GO:0046872">
    <property type="term" value="F:metal ion binding"/>
    <property type="evidence" value="ECO:0007669"/>
    <property type="project" value="UniProtKB-KW"/>
</dbReference>